<proteinExistence type="predicted"/>
<reference evidence="5" key="1">
    <citation type="submission" date="2016-06" db="UniProtKB">
        <authorList>
            <consortium name="WormBaseParasite"/>
        </authorList>
    </citation>
    <scope>IDENTIFICATION</scope>
</reference>
<dbReference type="GO" id="GO:0005525">
    <property type="term" value="F:GTP binding"/>
    <property type="evidence" value="ECO:0007669"/>
    <property type="project" value="TreeGrafter"/>
</dbReference>
<dbReference type="PANTHER" id="PTHR12858:SF2">
    <property type="entry name" value="RIBOSOME BIOGENESIS PROTEIN BMS1 HOMOLOG"/>
    <property type="match status" value="1"/>
</dbReference>
<dbReference type="PROSITE" id="PS51714">
    <property type="entry name" value="G_BMS1"/>
    <property type="match status" value="1"/>
</dbReference>
<feature type="compositionally biased region" description="Acidic residues" evidence="1">
    <location>
        <begin position="629"/>
        <end position="638"/>
    </location>
</feature>
<dbReference type="GO" id="GO:0003924">
    <property type="term" value="F:GTPase activity"/>
    <property type="evidence" value="ECO:0007669"/>
    <property type="project" value="TreeGrafter"/>
</dbReference>
<gene>
    <name evidence="3" type="ORF">SSLN_LOCUS16065</name>
</gene>
<dbReference type="InterPro" id="IPR027417">
    <property type="entry name" value="P-loop_NTPase"/>
</dbReference>
<dbReference type="WBParaSite" id="SSLN_0001667301-mRNA-1">
    <property type="protein sequence ID" value="SSLN_0001667301-mRNA-1"/>
    <property type="gene ID" value="SSLN_0001667301"/>
</dbReference>
<feature type="domain" description="Bms1-type G" evidence="2">
    <location>
        <begin position="72"/>
        <end position="251"/>
    </location>
</feature>
<dbReference type="SMART" id="SM00785">
    <property type="entry name" value="AARP2CN"/>
    <property type="match status" value="1"/>
</dbReference>
<evidence type="ECO:0000259" key="2">
    <source>
        <dbReference type="PROSITE" id="PS51714"/>
    </source>
</evidence>
<dbReference type="InterPro" id="IPR030387">
    <property type="entry name" value="G_Bms1/Tsr1_dom"/>
</dbReference>
<organism evidence="5">
    <name type="scientific">Schistocephalus solidus</name>
    <name type="common">Tapeworm</name>
    <dbReference type="NCBI Taxonomy" id="70667"/>
    <lineage>
        <taxon>Eukaryota</taxon>
        <taxon>Metazoa</taxon>
        <taxon>Spiralia</taxon>
        <taxon>Lophotrochozoa</taxon>
        <taxon>Platyhelminthes</taxon>
        <taxon>Cestoda</taxon>
        <taxon>Eucestoda</taxon>
        <taxon>Diphyllobothriidea</taxon>
        <taxon>Diphyllobothriidae</taxon>
        <taxon>Schistocephalus</taxon>
    </lineage>
</organism>
<dbReference type="STRING" id="70667.A0A183THW7"/>
<dbReference type="Proteomes" id="UP000275846">
    <property type="component" value="Unassembled WGS sequence"/>
</dbReference>
<feature type="region of interest" description="Disordered" evidence="1">
    <location>
        <begin position="400"/>
        <end position="441"/>
    </location>
</feature>
<name>A0A183THW7_SCHSO</name>
<evidence type="ECO:0000256" key="1">
    <source>
        <dbReference type="SAM" id="MobiDB-lite"/>
    </source>
</evidence>
<protein>
    <submittedName>
        <fullName evidence="5">AARP2CN domain-containing protein</fullName>
    </submittedName>
</protein>
<evidence type="ECO:0000313" key="5">
    <source>
        <dbReference type="WBParaSite" id="SSLN_0001667301-mRNA-1"/>
    </source>
</evidence>
<feature type="compositionally biased region" description="Polar residues" evidence="1">
    <location>
        <begin position="400"/>
        <end position="409"/>
    </location>
</feature>
<dbReference type="Gene3D" id="3.40.50.300">
    <property type="entry name" value="P-loop containing nucleotide triphosphate hydrolases"/>
    <property type="match status" value="2"/>
</dbReference>
<dbReference type="GO" id="GO:0034511">
    <property type="term" value="F:U3 snoRNA binding"/>
    <property type="evidence" value="ECO:0007669"/>
    <property type="project" value="TreeGrafter"/>
</dbReference>
<dbReference type="SUPFAM" id="SSF52540">
    <property type="entry name" value="P-loop containing nucleoside triphosphate hydrolases"/>
    <property type="match status" value="1"/>
</dbReference>
<dbReference type="GO" id="GO:0005634">
    <property type="term" value="C:nucleus"/>
    <property type="evidence" value="ECO:0007669"/>
    <property type="project" value="InterPro"/>
</dbReference>
<dbReference type="PANTHER" id="PTHR12858">
    <property type="entry name" value="RIBOSOME BIOGENESIS PROTEIN"/>
    <property type="match status" value="1"/>
</dbReference>
<dbReference type="OrthoDB" id="10260897at2759"/>
<dbReference type="EMBL" id="UYSU01040628">
    <property type="protein sequence ID" value="VDM02451.1"/>
    <property type="molecule type" value="Genomic_DNA"/>
</dbReference>
<dbReference type="GO" id="GO:0000462">
    <property type="term" value="P:maturation of SSU-rRNA from tricistronic rRNA transcript (SSU-rRNA, 5.8S rRNA, LSU-rRNA)"/>
    <property type="evidence" value="ECO:0007669"/>
    <property type="project" value="TreeGrafter"/>
</dbReference>
<keyword evidence="4" id="KW-1185">Reference proteome</keyword>
<dbReference type="InterPro" id="IPR039761">
    <property type="entry name" value="Bms1/Tsr1"/>
</dbReference>
<feature type="compositionally biased region" description="Basic and acidic residues" evidence="1">
    <location>
        <begin position="413"/>
        <end position="428"/>
    </location>
</feature>
<accession>A0A183THW7</accession>
<feature type="compositionally biased region" description="Basic residues" evidence="1">
    <location>
        <begin position="1"/>
        <end position="12"/>
    </location>
</feature>
<feature type="region of interest" description="Disordered" evidence="1">
    <location>
        <begin position="1"/>
        <end position="34"/>
    </location>
</feature>
<evidence type="ECO:0000313" key="3">
    <source>
        <dbReference type="EMBL" id="VDM02451.1"/>
    </source>
</evidence>
<dbReference type="GO" id="GO:0030686">
    <property type="term" value="C:90S preribosome"/>
    <property type="evidence" value="ECO:0007669"/>
    <property type="project" value="TreeGrafter"/>
</dbReference>
<dbReference type="Pfam" id="PF08142">
    <property type="entry name" value="AARP2CN"/>
    <property type="match status" value="1"/>
</dbReference>
<dbReference type="GO" id="GO:0000479">
    <property type="term" value="P:endonucleolytic cleavage of tricistronic rRNA transcript (SSU-rRNA, 5.8S rRNA, LSU-rRNA)"/>
    <property type="evidence" value="ECO:0007669"/>
    <property type="project" value="TreeGrafter"/>
</dbReference>
<reference evidence="3 4" key="2">
    <citation type="submission" date="2018-11" db="EMBL/GenBank/DDBJ databases">
        <authorList>
            <consortium name="Pathogen Informatics"/>
        </authorList>
    </citation>
    <scope>NUCLEOTIDE SEQUENCE [LARGE SCALE GENOMIC DNA]</scope>
    <source>
        <strain evidence="3 4">NST_G2</strain>
    </source>
</reference>
<dbReference type="AlphaFoldDB" id="A0A183THW7"/>
<evidence type="ECO:0000313" key="4">
    <source>
        <dbReference type="Proteomes" id="UP000275846"/>
    </source>
</evidence>
<feature type="region of interest" description="Disordered" evidence="1">
    <location>
        <begin position="622"/>
        <end position="663"/>
    </location>
</feature>
<feature type="compositionally biased region" description="Acidic residues" evidence="1">
    <location>
        <begin position="646"/>
        <end position="658"/>
    </location>
</feature>
<sequence length="727" mass="80732">MEQDTKKKHRASRSGAKVNKKSNSEDVKKHSNIKGFSIQHTTKAARKVRKTLDHEVKKYHLPTNVASAEAAPPLIVGIVGPPASGKSTLLRSLIRHFGRQLVPVVTGPITVVVGKSFRITFLECDCNINSMIDVAKVADLVLLVVNVRKGLEMYHFEFINMLQAHGMPRVIPVLNHLDEFKDSSASRAIRKKIKQRLWTDLSAKIFMLSRFLPKKSHFSKQSSAGTEKPDGDYLPAEVQRLARMMIVKTPRPTDWRTGHPYILVDRLEDITNPNILKSNSKADRTLSLYGWVRGAPIGALCSKPVIHVAGLGDYQIYAPMSNIGGVLFDRDATYIDLGGSHHLGGGRLTSGRRVIQGATETELTKARLLLSEEGAALDEKLSRDHEVRITADAPLLLGTHNGTRITGSSDGVHGSEIEERGSAVRQDEEASSDLENGSNVTDEESYDVRMFADVLLPNSERSNDKGSLFGLPGRPVKLDRRHRDIKDAFDALNWEESASSRINWKQHIYSTAADSAFNVDDEDTSVIAGGMFKLSTTTEPSGGLDDVTLPHGYESKTKFSSVLPDWSKESARSLIVNKFTTGEWNASEDAEKLLEADEDARSQLQKFKTTQLTKVAGSRIQYRPQSEMESSEELEDADSLSTALNSEDEEEHSSEEVQDEAKNADSNAGFEKVFLWYSFISRVFISLLSACCFLPTYLKFLFYQLYGQLLPIPVRRIHPKTVSSFVA</sequence>
<dbReference type="InterPro" id="IPR012948">
    <property type="entry name" value="AARP2CN"/>
</dbReference>